<dbReference type="SUPFAM" id="SSF140931">
    <property type="entry name" value="Fic-like"/>
    <property type="match status" value="1"/>
</dbReference>
<evidence type="ECO:0000313" key="3">
    <source>
        <dbReference type="Proteomes" id="UP000321798"/>
    </source>
</evidence>
<protein>
    <recommendedName>
        <fullName evidence="1">Fido domain-containing protein</fullName>
    </recommendedName>
</protein>
<dbReference type="Gene3D" id="1.10.3290.10">
    <property type="entry name" value="Fido-like domain"/>
    <property type="match status" value="1"/>
</dbReference>
<proteinExistence type="predicted"/>
<dbReference type="OrthoDB" id="5241763at2"/>
<evidence type="ECO:0000313" key="2">
    <source>
        <dbReference type="EMBL" id="GEP70268.1"/>
    </source>
</evidence>
<dbReference type="InterPro" id="IPR036597">
    <property type="entry name" value="Fido-like_dom_sf"/>
</dbReference>
<accession>A0A512PGE7</accession>
<organism evidence="2 3">
    <name type="scientific">Cellulomonas soli</name>
    <dbReference type="NCBI Taxonomy" id="931535"/>
    <lineage>
        <taxon>Bacteria</taxon>
        <taxon>Bacillati</taxon>
        <taxon>Actinomycetota</taxon>
        <taxon>Actinomycetes</taxon>
        <taxon>Micrococcales</taxon>
        <taxon>Cellulomonadaceae</taxon>
        <taxon>Cellulomonas</taxon>
    </lineage>
</organism>
<dbReference type="AlphaFoldDB" id="A0A512PGE7"/>
<comment type="caution">
    <text evidence="2">The sequence shown here is derived from an EMBL/GenBank/DDBJ whole genome shotgun (WGS) entry which is preliminary data.</text>
</comment>
<feature type="domain" description="Fido" evidence="1">
    <location>
        <begin position="148"/>
        <end position="291"/>
    </location>
</feature>
<dbReference type="RefSeq" id="WP_146954044.1">
    <property type="nucleotide sequence ID" value="NZ_BAABBJ010000014.1"/>
</dbReference>
<keyword evidence="3" id="KW-1185">Reference proteome</keyword>
<dbReference type="PROSITE" id="PS51459">
    <property type="entry name" value="FIDO"/>
    <property type="match status" value="1"/>
</dbReference>
<dbReference type="Proteomes" id="UP000321798">
    <property type="component" value="Unassembled WGS sequence"/>
</dbReference>
<sequence>MNDVQPTPPAPDPLAAVAALPGVAEAVGLARQACEELRWHEAYRRRWREVRAEATVRSAQASAALDGARLPVEAVRALAVGTLPGLGAAGGFARAGSRTDEVRPDAVRTDGARTDAVGTVVLGALRAGAGAERLMPALVGRDRTVLPPLAQMLSRLHAAAAGGRVENDLVGRTRPAGVEPADLRGLGPAPDGEQVAARLDLLARTVAATSAPALVVAAVVHGELLALRPFVAGNGVVARAVARLMVTARGLDPTGSVVPEAVWARQPNLYLGAAAQFGTGTPDGVAAWVVACARAVVQGADEARSVADAVLAGRLV</sequence>
<dbReference type="EMBL" id="BKAL01000011">
    <property type="protein sequence ID" value="GEP70268.1"/>
    <property type="molecule type" value="Genomic_DNA"/>
</dbReference>
<dbReference type="Pfam" id="PF02661">
    <property type="entry name" value="Fic"/>
    <property type="match status" value="1"/>
</dbReference>
<reference evidence="2 3" key="1">
    <citation type="submission" date="2019-07" db="EMBL/GenBank/DDBJ databases">
        <title>Whole genome shotgun sequence of Cellulomonas soli NBRC 109434.</title>
        <authorList>
            <person name="Hosoyama A."/>
            <person name="Uohara A."/>
            <person name="Ohji S."/>
            <person name="Ichikawa N."/>
        </authorList>
    </citation>
    <scope>NUCLEOTIDE SEQUENCE [LARGE SCALE GENOMIC DNA]</scope>
    <source>
        <strain evidence="2 3">NBRC 109434</strain>
    </source>
</reference>
<gene>
    <name evidence="2" type="ORF">CSO01_29830</name>
</gene>
<dbReference type="InterPro" id="IPR003812">
    <property type="entry name" value="Fido"/>
</dbReference>
<evidence type="ECO:0000259" key="1">
    <source>
        <dbReference type="PROSITE" id="PS51459"/>
    </source>
</evidence>
<name>A0A512PGE7_9CELL</name>